<feature type="region of interest" description="Disordered" evidence="1">
    <location>
        <begin position="48"/>
        <end position="111"/>
    </location>
</feature>
<feature type="compositionally biased region" description="Polar residues" evidence="1">
    <location>
        <begin position="52"/>
        <end position="65"/>
    </location>
</feature>
<dbReference type="EMBL" id="MU004411">
    <property type="protein sequence ID" value="KAF2652049.1"/>
    <property type="molecule type" value="Genomic_DNA"/>
</dbReference>
<accession>A0A6A6SWH3</accession>
<organism evidence="2 3">
    <name type="scientific">Lophiostoma macrostomum CBS 122681</name>
    <dbReference type="NCBI Taxonomy" id="1314788"/>
    <lineage>
        <taxon>Eukaryota</taxon>
        <taxon>Fungi</taxon>
        <taxon>Dikarya</taxon>
        <taxon>Ascomycota</taxon>
        <taxon>Pezizomycotina</taxon>
        <taxon>Dothideomycetes</taxon>
        <taxon>Pleosporomycetidae</taxon>
        <taxon>Pleosporales</taxon>
        <taxon>Lophiostomataceae</taxon>
        <taxon>Lophiostoma</taxon>
    </lineage>
</organism>
<evidence type="ECO:0000313" key="2">
    <source>
        <dbReference type="EMBL" id="KAF2652049.1"/>
    </source>
</evidence>
<keyword evidence="3" id="KW-1185">Reference proteome</keyword>
<sequence>MQSCRLFGMPMSPIWNAHVAYLECPCQQPSLTDLVNATTCKAKYLEMPTPPLQRSNSMSASSTGSPAPCNRARACPTMSAPEADHTESSRRRPSKAQSQEASHPSVSFRWTQAQRTSSKCELGLARGLPQRRWKSTRLVQELGVFAAELI</sequence>
<feature type="compositionally biased region" description="Polar residues" evidence="1">
    <location>
        <begin position="95"/>
        <end position="111"/>
    </location>
</feature>
<reference evidence="2" key="1">
    <citation type="journal article" date="2020" name="Stud. Mycol.">
        <title>101 Dothideomycetes genomes: a test case for predicting lifestyles and emergence of pathogens.</title>
        <authorList>
            <person name="Haridas S."/>
            <person name="Albert R."/>
            <person name="Binder M."/>
            <person name="Bloem J."/>
            <person name="Labutti K."/>
            <person name="Salamov A."/>
            <person name="Andreopoulos B."/>
            <person name="Baker S."/>
            <person name="Barry K."/>
            <person name="Bills G."/>
            <person name="Bluhm B."/>
            <person name="Cannon C."/>
            <person name="Castanera R."/>
            <person name="Culley D."/>
            <person name="Daum C."/>
            <person name="Ezra D."/>
            <person name="Gonzalez J."/>
            <person name="Henrissat B."/>
            <person name="Kuo A."/>
            <person name="Liang C."/>
            <person name="Lipzen A."/>
            <person name="Lutzoni F."/>
            <person name="Magnuson J."/>
            <person name="Mondo S."/>
            <person name="Nolan M."/>
            <person name="Ohm R."/>
            <person name="Pangilinan J."/>
            <person name="Park H.-J."/>
            <person name="Ramirez L."/>
            <person name="Alfaro M."/>
            <person name="Sun H."/>
            <person name="Tritt A."/>
            <person name="Yoshinaga Y."/>
            <person name="Zwiers L.-H."/>
            <person name="Turgeon B."/>
            <person name="Goodwin S."/>
            <person name="Spatafora J."/>
            <person name="Crous P."/>
            <person name="Grigoriev I."/>
        </authorList>
    </citation>
    <scope>NUCLEOTIDE SEQUENCE</scope>
    <source>
        <strain evidence="2">CBS 122681</strain>
    </source>
</reference>
<dbReference type="AlphaFoldDB" id="A0A6A6SWH3"/>
<name>A0A6A6SWH3_9PLEO</name>
<gene>
    <name evidence="2" type="ORF">K491DRAFT_69994</name>
</gene>
<evidence type="ECO:0000256" key="1">
    <source>
        <dbReference type="SAM" id="MobiDB-lite"/>
    </source>
</evidence>
<dbReference type="Proteomes" id="UP000799324">
    <property type="component" value="Unassembled WGS sequence"/>
</dbReference>
<proteinExistence type="predicted"/>
<protein>
    <submittedName>
        <fullName evidence="2">Uncharacterized protein</fullName>
    </submittedName>
</protein>
<evidence type="ECO:0000313" key="3">
    <source>
        <dbReference type="Proteomes" id="UP000799324"/>
    </source>
</evidence>